<keyword evidence="3" id="KW-1185">Reference proteome</keyword>
<name>A0A822YXE6_NELNU</name>
<dbReference type="EMBL" id="DUZY01000004">
    <property type="protein sequence ID" value="DAD37217.1"/>
    <property type="molecule type" value="Genomic_DNA"/>
</dbReference>
<organism evidence="2 3">
    <name type="scientific">Nelumbo nucifera</name>
    <name type="common">Sacred lotus</name>
    <dbReference type="NCBI Taxonomy" id="4432"/>
    <lineage>
        <taxon>Eukaryota</taxon>
        <taxon>Viridiplantae</taxon>
        <taxon>Streptophyta</taxon>
        <taxon>Embryophyta</taxon>
        <taxon>Tracheophyta</taxon>
        <taxon>Spermatophyta</taxon>
        <taxon>Magnoliopsida</taxon>
        <taxon>Proteales</taxon>
        <taxon>Nelumbonaceae</taxon>
        <taxon>Nelumbo</taxon>
    </lineage>
</organism>
<evidence type="ECO:0000313" key="2">
    <source>
        <dbReference type="EMBL" id="DAD37217.1"/>
    </source>
</evidence>
<dbReference type="Proteomes" id="UP000607653">
    <property type="component" value="Unassembled WGS sequence"/>
</dbReference>
<accession>A0A822YXE6</accession>
<proteinExistence type="predicted"/>
<dbReference type="AlphaFoldDB" id="A0A822YXE6"/>
<feature type="region of interest" description="Disordered" evidence="1">
    <location>
        <begin position="32"/>
        <end position="51"/>
    </location>
</feature>
<reference evidence="2 3" key="1">
    <citation type="journal article" date="2020" name="Mol. Biol. Evol.">
        <title>Distinct Expression and Methylation Patterns for Genes with Different Fates following a Single Whole-Genome Duplication in Flowering Plants.</title>
        <authorList>
            <person name="Shi T."/>
            <person name="Rahmani R.S."/>
            <person name="Gugger P.F."/>
            <person name="Wang M."/>
            <person name="Li H."/>
            <person name="Zhang Y."/>
            <person name="Li Z."/>
            <person name="Wang Q."/>
            <person name="Van de Peer Y."/>
            <person name="Marchal K."/>
            <person name="Chen J."/>
        </authorList>
    </citation>
    <scope>NUCLEOTIDE SEQUENCE [LARGE SCALE GENOMIC DNA]</scope>
    <source>
        <tissue evidence="2">Leaf</tissue>
    </source>
</reference>
<protein>
    <submittedName>
        <fullName evidence="2">Uncharacterized protein</fullName>
    </submittedName>
</protein>
<evidence type="ECO:0000256" key="1">
    <source>
        <dbReference type="SAM" id="MobiDB-lite"/>
    </source>
</evidence>
<gene>
    <name evidence="2" type="ORF">HUJ06_007858</name>
</gene>
<evidence type="ECO:0000313" key="3">
    <source>
        <dbReference type="Proteomes" id="UP000607653"/>
    </source>
</evidence>
<sequence length="51" mass="5927">MYETFCEYGCSVGQSCRPRETTSHKRLQPRFPEIQPAKPTKDEIPTHFALN</sequence>
<comment type="caution">
    <text evidence="2">The sequence shown here is derived from an EMBL/GenBank/DDBJ whole genome shotgun (WGS) entry which is preliminary data.</text>
</comment>